<gene>
    <name evidence="2" type="ORF">ABI_11650</name>
</gene>
<dbReference type="RefSeq" id="WP_006271909.1">
    <property type="nucleotide sequence ID" value="NZ_GL883077.1"/>
</dbReference>
<accession>F4QHJ1</accession>
<organism evidence="2 3">
    <name type="scientific">Asticcacaulis biprosthecium C19</name>
    <dbReference type="NCBI Taxonomy" id="715226"/>
    <lineage>
        <taxon>Bacteria</taxon>
        <taxon>Pseudomonadati</taxon>
        <taxon>Pseudomonadota</taxon>
        <taxon>Alphaproteobacteria</taxon>
        <taxon>Caulobacterales</taxon>
        <taxon>Caulobacteraceae</taxon>
        <taxon>Asticcacaulis</taxon>
    </lineage>
</organism>
<dbReference type="eggNOG" id="COG5572">
    <property type="taxonomic scope" value="Bacteria"/>
</dbReference>
<dbReference type="EMBL" id="GL883077">
    <property type="protein sequence ID" value="EGF92728.1"/>
    <property type="molecule type" value="Genomic_DNA"/>
</dbReference>
<evidence type="ECO:0000256" key="1">
    <source>
        <dbReference type="SAM" id="SignalP"/>
    </source>
</evidence>
<keyword evidence="1" id="KW-0732">Signal</keyword>
<keyword evidence="3" id="KW-1185">Reference proteome</keyword>
<sequence length="87" mass="8696">MSNTSIRVLQVTAALAALVGGAALVATTASAKEGFEKCAGVAKARMNDCATKAHSCAGQAKADRDPAEWVYVPTGTCAKLAGGKVVS</sequence>
<evidence type="ECO:0000313" key="3">
    <source>
        <dbReference type="Proteomes" id="UP000006512"/>
    </source>
</evidence>
<reference evidence="3" key="1">
    <citation type="submission" date="2011-03" db="EMBL/GenBank/DDBJ databases">
        <title>Draft genome sequence of Brevundimonas diminuta.</title>
        <authorList>
            <person name="Brown P.J.B."/>
            <person name="Buechlein A."/>
            <person name="Hemmerich C."/>
            <person name="Brun Y.V."/>
        </authorList>
    </citation>
    <scope>NUCLEOTIDE SEQUENCE [LARGE SCALE GENOMIC DNA]</scope>
    <source>
        <strain evidence="3">C19</strain>
    </source>
</reference>
<dbReference type="STRING" id="715226.ABI_11650"/>
<dbReference type="Proteomes" id="UP000006512">
    <property type="component" value="Unassembled WGS sequence"/>
</dbReference>
<proteinExistence type="predicted"/>
<name>F4QHJ1_9CAUL</name>
<dbReference type="Pfam" id="PF10048">
    <property type="entry name" value="DUF2282"/>
    <property type="match status" value="1"/>
</dbReference>
<dbReference type="HOGENOM" id="CLU_152410_1_0_5"/>
<protein>
    <submittedName>
        <fullName evidence="2">Uncharacterized protein</fullName>
    </submittedName>
</protein>
<dbReference type="AlphaFoldDB" id="F4QHJ1"/>
<dbReference type="OrthoDB" id="9808309at2"/>
<feature type="signal peptide" evidence="1">
    <location>
        <begin position="1"/>
        <end position="31"/>
    </location>
</feature>
<evidence type="ECO:0000313" key="2">
    <source>
        <dbReference type="EMBL" id="EGF92728.1"/>
    </source>
</evidence>
<feature type="chain" id="PRO_5003320244" evidence="1">
    <location>
        <begin position="32"/>
        <end position="87"/>
    </location>
</feature>
<dbReference type="InterPro" id="IPR018740">
    <property type="entry name" value="DUF2282_membr"/>
</dbReference>